<dbReference type="EMBL" id="JAGSXJ010000024">
    <property type="protein sequence ID" value="KAH6676091.1"/>
    <property type="molecule type" value="Genomic_DNA"/>
</dbReference>
<reference evidence="1" key="1">
    <citation type="journal article" date="2021" name="Nat. Commun.">
        <title>Genetic determinants of endophytism in the Arabidopsis root mycobiome.</title>
        <authorList>
            <person name="Mesny F."/>
            <person name="Miyauchi S."/>
            <person name="Thiergart T."/>
            <person name="Pickel B."/>
            <person name="Atanasova L."/>
            <person name="Karlsson M."/>
            <person name="Huettel B."/>
            <person name="Barry K.W."/>
            <person name="Haridas S."/>
            <person name="Chen C."/>
            <person name="Bauer D."/>
            <person name="Andreopoulos W."/>
            <person name="Pangilinan J."/>
            <person name="LaButti K."/>
            <person name="Riley R."/>
            <person name="Lipzen A."/>
            <person name="Clum A."/>
            <person name="Drula E."/>
            <person name="Henrissat B."/>
            <person name="Kohler A."/>
            <person name="Grigoriev I.V."/>
            <person name="Martin F.M."/>
            <person name="Hacquard S."/>
        </authorList>
    </citation>
    <scope>NUCLEOTIDE SEQUENCE</scope>
    <source>
        <strain evidence="1">MPI-SDFR-AT-0117</strain>
    </source>
</reference>
<evidence type="ECO:0008006" key="3">
    <source>
        <dbReference type="Google" id="ProtNLM"/>
    </source>
</evidence>
<dbReference type="PANTHER" id="PTHR42749">
    <property type="entry name" value="CELL SHAPE-DETERMINING PROTEIN MREB"/>
    <property type="match status" value="1"/>
</dbReference>
<dbReference type="OrthoDB" id="2394218at2759"/>
<gene>
    <name evidence="1" type="ORF">F5X68DRAFT_270422</name>
</gene>
<evidence type="ECO:0000313" key="1">
    <source>
        <dbReference type="EMBL" id="KAH6676091.1"/>
    </source>
</evidence>
<accession>A0A9P8V537</accession>
<dbReference type="AlphaFoldDB" id="A0A9P8V537"/>
<sequence>MSFMAVDIVVSVDLGTTFTGVAWMTPTMPIQVINDWPGSGDSSERKVPTTLIYNLDGTVSSWGFLCDEEEDHGDTSGKRRFNLFKIFMDPETLANAQAQGLSNTPQTTQQAQQLVADYLRNVYAHVKTSVEGKTGRAYSGGWADLIVDFLFSVPTTWTSLGIIHSFETVVRNAGFGTGGPRHAVKVDLTEAEAAAVTTLKYSAVQFSVGSVFLTVDAGGGTTDLALMQVTSTDEAVPQMTSMHAVSGVGVGATLIDRLFVGLVKQRLAPFPEITSHLPADFAERLARGHHFRNYKYKFGNSVYMRGAFRIPIEGLAHDYSHPAAGVESGKMVFSQQDIQSLFDPQIDLILQHITDQLNWLKTNGHPQQVQYMMLSGGLGSSAYVRQRLEQKFKSFPHPNANRVAVIQCNEPQLVVVRGLLLDQQQRWETGGTRSVLAKRIARASYGVIVQEEYVPSKHFDEDLVEDRFNPGQMLAINQIRWLIRKGDAVSPSTPLVSSFNIRLADGEVTRKWASNIVVSQNDPGYLPTSMKRAGASKLCGVNSDLTGVQQRQLVAKYKRGSCFSAGYKYYICQFDVRVLLGAADLQFELWFGGEKFSGEHEPITIDWDREGTSLRA</sequence>
<comment type="caution">
    <text evidence="1">The sequence shown here is derived from an EMBL/GenBank/DDBJ whole genome shotgun (WGS) entry which is preliminary data.</text>
</comment>
<dbReference type="Gene3D" id="3.30.420.40">
    <property type="match status" value="2"/>
</dbReference>
<organism evidence="1 2">
    <name type="scientific">Plectosphaerella plurivora</name>
    <dbReference type="NCBI Taxonomy" id="936078"/>
    <lineage>
        <taxon>Eukaryota</taxon>
        <taxon>Fungi</taxon>
        <taxon>Dikarya</taxon>
        <taxon>Ascomycota</taxon>
        <taxon>Pezizomycotina</taxon>
        <taxon>Sordariomycetes</taxon>
        <taxon>Hypocreomycetidae</taxon>
        <taxon>Glomerellales</taxon>
        <taxon>Plectosphaerellaceae</taxon>
        <taxon>Plectosphaerella</taxon>
    </lineage>
</organism>
<name>A0A9P8V537_9PEZI</name>
<protein>
    <recommendedName>
        <fullName evidence="3">Hsp70 family chaperone</fullName>
    </recommendedName>
</protein>
<dbReference type="SUPFAM" id="SSF53067">
    <property type="entry name" value="Actin-like ATPase domain"/>
    <property type="match status" value="1"/>
</dbReference>
<evidence type="ECO:0000313" key="2">
    <source>
        <dbReference type="Proteomes" id="UP000770015"/>
    </source>
</evidence>
<proteinExistence type="predicted"/>
<dbReference type="PANTHER" id="PTHR42749:SF1">
    <property type="entry name" value="CELL SHAPE-DETERMINING PROTEIN MREB"/>
    <property type="match status" value="1"/>
</dbReference>
<keyword evidence="2" id="KW-1185">Reference proteome</keyword>
<dbReference type="Gene3D" id="3.90.640.10">
    <property type="entry name" value="Actin, Chain A, domain 4"/>
    <property type="match status" value="1"/>
</dbReference>
<dbReference type="InterPro" id="IPR043129">
    <property type="entry name" value="ATPase_NBD"/>
</dbReference>
<dbReference type="Proteomes" id="UP000770015">
    <property type="component" value="Unassembled WGS sequence"/>
</dbReference>
<dbReference type="CDD" id="cd10170">
    <property type="entry name" value="ASKHA_NBD_HSP70"/>
    <property type="match status" value="1"/>
</dbReference>